<dbReference type="GeneID" id="25324207"/>
<keyword evidence="1" id="KW-0472">Membrane</keyword>
<protein>
    <recommendedName>
        <fullName evidence="2">DUF7704 domain-containing protein</fullName>
    </recommendedName>
</protein>
<reference evidence="3 4" key="1">
    <citation type="submission" date="2015-01" db="EMBL/GenBank/DDBJ databases">
        <title>The Genome Sequence of Exophiala xenobiotica CBS118157.</title>
        <authorList>
            <consortium name="The Broad Institute Genomics Platform"/>
            <person name="Cuomo C."/>
            <person name="de Hoog S."/>
            <person name="Gorbushina A."/>
            <person name="Stielow B."/>
            <person name="Teixiera M."/>
            <person name="Abouelleil A."/>
            <person name="Chapman S.B."/>
            <person name="Priest M."/>
            <person name="Young S.K."/>
            <person name="Wortman J."/>
            <person name="Nusbaum C."/>
            <person name="Birren B."/>
        </authorList>
    </citation>
    <scope>NUCLEOTIDE SEQUENCE [LARGE SCALE GENOMIC DNA]</scope>
    <source>
        <strain evidence="3 4">CBS 118157</strain>
    </source>
</reference>
<evidence type="ECO:0000313" key="4">
    <source>
        <dbReference type="Proteomes" id="UP000054342"/>
    </source>
</evidence>
<name>A0A0D2D5W4_9EURO</name>
<keyword evidence="1" id="KW-1133">Transmembrane helix</keyword>
<proteinExistence type="predicted"/>
<dbReference type="AlphaFoldDB" id="A0A0D2D5W4"/>
<feature type="transmembrane region" description="Helical" evidence="1">
    <location>
        <begin position="98"/>
        <end position="122"/>
    </location>
</feature>
<dbReference type="OrthoDB" id="2937326at2759"/>
<dbReference type="HOGENOM" id="CLU_112091_1_1_1"/>
<dbReference type="RefSeq" id="XP_013318321.1">
    <property type="nucleotide sequence ID" value="XM_013462867.1"/>
</dbReference>
<dbReference type="PANTHER" id="PTHR37019:SF1">
    <property type="entry name" value="EXPERA DOMAIN-CONTAINING PROTEIN"/>
    <property type="match status" value="1"/>
</dbReference>
<gene>
    <name evidence="3" type="ORF">PV05_02299</name>
</gene>
<dbReference type="Proteomes" id="UP000054342">
    <property type="component" value="Unassembled WGS sequence"/>
</dbReference>
<feature type="transmembrane region" description="Helical" evidence="1">
    <location>
        <begin position="27"/>
        <end position="52"/>
    </location>
</feature>
<evidence type="ECO:0000313" key="3">
    <source>
        <dbReference type="EMBL" id="KIW57737.1"/>
    </source>
</evidence>
<dbReference type="InterPro" id="IPR056121">
    <property type="entry name" value="DUF7704"/>
</dbReference>
<keyword evidence="4" id="KW-1185">Reference proteome</keyword>
<sequence length="174" mass="18671">MRSASASASASASPAPSASPIPSFYRIFFHTIDPFIALAGVLANIFAPAAILKSYTPRATVPASTETTVLLRSSAGYLLSTMFLQTVLLRLRPSDRTVWRCLQISILIQDVAILASLTMALAVEHRLDSTLKLVRPEEWSNFAVLAAVGLIRSAFILGVGMDQDGHGNEKGKKV</sequence>
<evidence type="ECO:0000259" key="2">
    <source>
        <dbReference type="Pfam" id="PF24803"/>
    </source>
</evidence>
<keyword evidence="1" id="KW-0812">Transmembrane</keyword>
<organism evidence="3 4">
    <name type="scientific">Exophiala xenobiotica</name>
    <dbReference type="NCBI Taxonomy" id="348802"/>
    <lineage>
        <taxon>Eukaryota</taxon>
        <taxon>Fungi</taxon>
        <taxon>Dikarya</taxon>
        <taxon>Ascomycota</taxon>
        <taxon>Pezizomycotina</taxon>
        <taxon>Eurotiomycetes</taxon>
        <taxon>Chaetothyriomycetidae</taxon>
        <taxon>Chaetothyriales</taxon>
        <taxon>Herpotrichiellaceae</taxon>
        <taxon>Exophiala</taxon>
    </lineage>
</organism>
<dbReference type="PANTHER" id="PTHR37019">
    <property type="entry name" value="CHROMOSOME 1, WHOLE GENOME SHOTGUN SEQUENCE"/>
    <property type="match status" value="1"/>
</dbReference>
<dbReference type="EMBL" id="KN847318">
    <property type="protein sequence ID" value="KIW57737.1"/>
    <property type="molecule type" value="Genomic_DNA"/>
</dbReference>
<dbReference type="Pfam" id="PF24803">
    <property type="entry name" value="DUF7704"/>
    <property type="match status" value="1"/>
</dbReference>
<evidence type="ECO:0000256" key="1">
    <source>
        <dbReference type="SAM" id="Phobius"/>
    </source>
</evidence>
<accession>A0A0D2D5W4</accession>
<feature type="domain" description="DUF7704" evidence="2">
    <location>
        <begin position="19"/>
        <end position="160"/>
    </location>
</feature>
<feature type="transmembrane region" description="Helical" evidence="1">
    <location>
        <begin position="142"/>
        <end position="160"/>
    </location>
</feature>